<protein>
    <submittedName>
        <fullName evidence="1">Lysine methyltransferase</fullName>
    </submittedName>
</protein>
<organism evidence="1 2">
    <name type="scientific">Aureococcus anophagefferens</name>
    <name type="common">Harmful bloom alga</name>
    <dbReference type="NCBI Taxonomy" id="44056"/>
    <lineage>
        <taxon>Eukaryota</taxon>
        <taxon>Sar</taxon>
        <taxon>Stramenopiles</taxon>
        <taxon>Ochrophyta</taxon>
        <taxon>Pelagophyceae</taxon>
        <taxon>Pelagomonadales</taxon>
        <taxon>Pelagomonadaceae</taxon>
        <taxon>Aureococcus</taxon>
    </lineage>
</organism>
<dbReference type="PANTHER" id="PTHR14614:SF123">
    <property type="entry name" value="OS04G0645500 PROTEIN"/>
    <property type="match status" value="1"/>
</dbReference>
<comment type="caution">
    <text evidence="1">The sequence shown here is derived from an EMBL/GenBank/DDBJ whole genome shotgun (WGS) entry which is preliminary data.</text>
</comment>
<name>A0ABR1FLB7_AURAN</name>
<keyword evidence="1" id="KW-0489">Methyltransferase</keyword>
<dbReference type="PANTHER" id="PTHR14614">
    <property type="entry name" value="HEPATOCELLULAR CARCINOMA-ASSOCIATED ANTIGEN"/>
    <property type="match status" value="1"/>
</dbReference>
<keyword evidence="2" id="KW-1185">Reference proteome</keyword>
<evidence type="ECO:0000313" key="1">
    <source>
        <dbReference type="EMBL" id="KAK7232923.1"/>
    </source>
</evidence>
<dbReference type="SUPFAM" id="SSF53335">
    <property type="entry name" value="S-adenosyl-L-methionine-dependent methyltransferases"/>
    <property type="match status" value="1"/>
</dbReference>
<gene>
    <name evidence="1" type="ORF">SO694_00036259</name>
</gene>
<evidence type="ECO:0000313" key="2">
    <source>
        <dbReference type="Proteomes" id="UP001363151"/>
    </source>
</evidence>
<keyword evidence="1" id="KW-0808">Transferase</keyword>
<dbReference type="InterPro" id="IPR029063">
    <property type="entry name" value="SAM-dependent_MTases_sf"/>
</dbReference>
<reference evidence="1 2" key="1">
    <citation type="submission" date="2024-03" db="EMBL/GenBank/DDBJ databases">
        <title>Aureococcus anophagefferens CCMP1851 and Kratosvirus quantuckense: Draft genome of a second virus-susceptible host strain in the model system.</title>
        <authorList>
            <person name="Chase E."/>
            <person name="Truchon A.R."/>
            <person name="Schepens W."/>
            <person name="Wilhelm S.W."/>
        </authorList>
    </citation>
    <scope>NUCLEOTIDE SEQUENCE [LARGE SCALE GENOMIC DNA]</scope>
    <source>
        <strain evidence="1 2">CCMP1851</strain>
    </source>
</reference>
<dbReference type="Proteomes" id="UP001363151">
    <property type="component" value="Unassembled WGS sequence"/>
</dbReference>
<dbReference type="Pfam" id="PF10294">
    <property type="entry name" value="Methyltransf_16"/>
    <property type="match status" value="1"/>
</dbReference>
<dbReference type="EMBL" id="JBBJCI010000365">
    <property type="protein sequence ID" value="KAK7232923.1"/>
    <property type="molecule type" value="Genomic_DNA"/>
</dbReference>
<dbReference type="GO" id="GO:0008168">
    <property type="term" value="F:methyltransferase activity"/>
    <property type="evidence" value="ECO:0007669"/>
    <property type="project" value="UniProtKB-KW"/>
</dbReference>
<sequence>MSTLGIEVATTVEPMETDYIVVEGAESTDALGAAICQSSLTIRMERDGAELAKPLELTLKMTPDTIEPVFSGASWAGTVLWRAAARLVDRALLAPGAPVSVAGRSVVELGAGLGVPGMVCARLGAAPVALTEQASLVDLLERNVAANFAPEAAKTIDCRELFWSREKARELRDELLGGAPVDVILCCDCVYVPLYGDCWIQLLEAIDALAGPTSDILIAVERRHVRDGDDGVDAFLAGMAANGFAASELATAAPVVLLHFTRRAT</sequence>
<accession>A0ABR1FLB7</accession>
<dbReference type="InterPro" id="IPR019410">
    <property type="entry name" value="Methyltransf_16"/>
</dbReference>
<dbReference type="GO" id="GO:0032259">
    <property type="term" value="P:methylation"/>
    <property type="evidence" value="ECO:0007669"/>
    <property type="project" value="UniProtKB-KW"/>
</dbReference>
<proteinExistence type="predicted"/>
<dbReference type="Gene3D" id="3.40.50.150">
    <property type="entry name" value="Vaccinia Virus protein VP39"/>
    <property type="match status" value="1"/>
</dbReference>